<dbReference type="RefSeq" id="WP_091542495.1">
    <property type="nucleotide sequence ID" value="NZ_FONY01000010.1"/>
</dbReference>
<dbReference type="Proteomes" id="UP000199513">
    <property type="component" value="Unassembled WGS sequence"/>
</dbReference>
<protein>
    <submittedName>
        <fullName evidence="1">Uncharacterized protein</fullName>
    </submittedName>
</protein>
<gene>
    <name evidence="1" type="ORF">SAMN04488541_101056</name>
</gene>
<accession>A0A1I2EKP9</accession>
<proteinExistence type="predicted"/>
<reference evidence="1 2" key="1">
    <citation type="submission" date="2016-10" db="EMBL/GenBank/DDBJ databases">
        <authorList>
            <person name="de Groot N.N."/>
        </authorList>
    </citation>
    <scope>NUCLEOTIDE SEQUENCE [LARGE SCALE GENOMIC DNA]</scope>
    <source>
        <strain>GEY</strain>
        <strain evidence="2">DSM 9560</strain>
    </source>
</reference>
<evidence type="ECO:0000313" key="1">
    <source>
        <dbReference type="EMBL" id="SFE93038.1"/>
    </source>
</evidence>
<dbReference type="STRING" id="1003.SAMN04488541_101056"/>
<name>A0A1I2EKP9_9BACT</name>
<dbReference type="EMBL" id="FONY01000010">
    <property type="protein sequence ID" value="SFE93038.1"/>
    <property type="molecule type" value="Genomic_DNA"/>
</dbReference>
<keyword evidence="2" id="KW-1185">Reference proteome</keyword>
<dbReference type="AlphaFoldDB" id="A0A1I2EKP9"/>
<dbReference type="OrthoDB" id="661899at2"/>
<evidence type="ECO:0000313" key="2">
    <source>
        <dbReference type="Proteomes" id="UP000199513"/>
    </source>
</evidence>
<sequence length="456" mass="51532">MKKSLLFYLFSFYLLVSVIAPCFAGEPISLIEAVKQKLASVKSTGKGGYNGKCLDIEVKNISTKPLEIKILAGTIFDNTEEWQQDLMVVKEQAIALRPQQTDIKSLQTVCIQPSNGSPAKGVSFLLWKMAEGHLLKLAQFINEKKYFTSTAQSAVWAVIRGNGLENIYGQDSLMVRELCKIVSEATGKLCNAKNYESRPHQITSINTSLDVLIPDYTQNATLTLYTRNGQVFDRHLSNLALTPGFYRFKMGVNHTLNDTSTFYLRLEEDGKIISQKIVTKNDSVSSLQKMEATTLTYHLEDDVEARVGIYDEEDKLYILLSDNKLLKKGFHKTELSGTNRELPLHKNYFLKVKAKEKTVAQQKIFLDKSEAKKYAPITKRGTFSCKLDKDLDKARLAVYDENEQIIWVVFSDSKLMRGQKQFPYVFQHQQGADATFTLRLTDENGNVIASQNVKGK</sequence>
<organism evidence="1 2">
    <name type="scientific">Thermoflexibacter ruber</name>
    <dbReference type="NCBI Taxonomy" id="1003"/>
    <lineage>
        <taxon>Bacteria</taxon>
        <taxon>Pseudomonadati</taxon>
        <taxon>Bacteroidota</taxon>
        <taxon>Cytophagia</taxon>
        <taxon>Cytophagales</taxon>
        <taxon>Thermoflexibacteraceae</taxon>
        <taxon>Thermoflexibacter</taxon>
    </lineage>
</organism>